<dbReference type="SMART" id="SM00839">
    <property type="entry name" value="ELFV_dehydrog"/>
    <property type="match status" value="1"/>
</dbReference>
<dbReference type="Gene3D" id="3.40.50.720">
    <property type="entry name" value="NAD(P)-binding Rossmann-like Domain"/>
    <property type="match status" value="1"/>
</dbReference>
<evidence type="ECO:0000256" key="4">
    <source>
        <dbReference type="PIRSR" id="PIRSR000185-3"/>
    </source>
</evidence>
<dbReference type="Gene3D" id="1.10.8.1210">
    <property type="match status" value="1"/>
</dbReference>
<name>A0A0M9ADL1_THEAQ</name>
<sequence length="419" mass="44471">MAIPAYRPPDDPGLWDAFLERLEKTLKVAKIHPTTVEYLAHPKRLVTVSLPVVMDDGKVRVFQGYRVVHDIARGPAKGGVRLHPSVTLGQTAGLAAWMTLKAAVYDLPFGGAAGGVAVDPKALSKRELERLVRRYTAELVNLIGPDMDILGPDVGTDQQTMAWIMDTYSMTVGSTVPGVVTGKPHALGGTEGRDDAAGYGVARVLLELAGRRGLPLEGARVAVQGFGQVGGTFALHAAALGLKVVAVSTSRGAMYQEEGLPVEAVLRHYEATGELPRYDLAAEELFALPVDYLVLAALEGGLDGEGAKAVQARAVLEAANFGLTPEAEAYLLGKGVLVVPDLLTGGGGLLAGYLEWVQDLNMFFWSEEEVRQRFAKSVAKAVAEVCARAEALGGDLRTGALALALERLNEATRLRGVYP</sequence>
<dbReference type="GO" id="GO:0006538">
    <property type="term" value="P:L-glutamate catabolic process"/>
    <property type="evidence" value="ECO:0007669"/>
    <property type="project" value="TreeGrafter"/>
</dbReference>
<evidence type="ECO:0000313" key="7">
    <source>
        <dbReference type="EMBL" id="KOX89877.1"/>
    </source>
</evidence>
<evidence type="ECO:0000256" key="3">
    <source>
        <dbReference type="PIRNR" id="PIRNR000185"/>
    </source>
</evidence>
<evidence type="ECO:0000256" key="2">
    <source>
        <dbReference type="ARBA" id="ARBA00023002"/>
    </source>
</evidence>
<organism evidence="7 8">
    <name type="scientific">Thermus aquaticus</name>
    <dbReference type="NCBI Taxonomy" id="271"/>
    <lineage>
        <taxon>Bacteria</taxon>
        <taxon>Thermotogati</taxon>
        <taxon>Deinococcota</taxon>
        <taxon>Deinococci</taxon>
        <taxon>Thermales</taxon>
        <taxon>Thermaceae</taxon>
        <taxon>Thermus</taxon>
    </lineage>
</organism>
<dbReference type="InterPro" id="IPR046346">
    <property type="entry name" value="Aminoacid_DH-like_N_sf"/>
</dbReference>
<dbReference type="SUPFAM" id="SSF51735">
    <property type="entry name" value="NAD(P)-binding Rossmann-fold domains"/>
    <property type="match status" value="1"/>
</dbReference>
<dbReference type="Proteomes" id="UP000037685">
    <property type="component" value="Unassembled WGS sequence"/>
</dbReference>
<dbReference type="InterPro" id="IPR006095">
    <property type="entry name" value="Glu/Leu/Phe/Val/Trp_DH"/>
</dbReference>
<evidence type="ECO:0000313" key="8">
    <source>
        <dbReference type="Proteomes" id="UP000037685"/>
    </source>
</evidence>
<dbReference type="SUPFAM" id="SSF53223">
    <property type="entry name" value="Aminoacid dehydrogenase-like, N-terminal domain"/>
    <property type="match status" value="1"/>
</dbReference>
<feature type="site" description="Important for catalysis" evidence="4">
    <location>
        <position position="153"/>
    </location>
</feature>
<keyword evidence="2 3" id="KW-0560">Oxidoreductase</keyword>
<comment type="similarity">
    <text evidence="1 3 5">Belongs to the Glu/Leu/Phe/Val dehydrogenases family.</text>
</comment>
<evidence type="ECO:0000256" key="5">
    <source>
        <dbReference type="RuleBase" id="RU004417"/>
    </source>
</evidence>
<dbReference type="RefSeq" id="WP_003043976.1">
    <property type="nucleotide sequence ID" value="NZ_LHCI01000106.1"/>
</dbReference>
<reference evidence="7 8" key="1">
    <citation type="submission" date="2015-07" db="EMBL/GenBank/DDBJ databases">
        <authorList>
            <person name="Noorani M."/>
        </authorList>
    </citation>
    <scope>NUCLEOTIDE SEQUENCE [LARGE SCALE GENOMIC DNA]</scope>
    <source>
        <strain evidence="8">ATCC 25104 / DSM 625 / JCM 10724 / NBRC 103206 / NCIMB 11243 / YT-1</strain>
    </source>
</reference>
<accession>A0A0M9ADL1</accession>
<evidence type="ECO:0000259" key="6">
    <source>
        <dbReference type="SMART" id="SM00839"/>
    </source>
</evidence>
<comment type="caution">
    <text evidence="7">The sequence shown here is derived from an EMBL/GenBank/DDBJ whole genome shotgun (WGS) entry which is preliminary data.</text>
</comment>
<dbReference type="Pfam" id="PF00208">
    <property type="entry name" value="ELFV_dehydrog"/>
    <property type="match status" value="1"/>
</dbReference>
<dbReference type="InterPro" id="IPR014362">
    <property type="entry name" value="Glu_DH"/>
</dbReference>
<dbReference type="PANTHER" id="PTHR11606">
    <property type="entry name" value="GLUTAMATE DEHYDROGENASE"/>
    <property type="match status" value="1"/>
</dbReference>
<dbReference type="InterPro" id="IPR006096">
    <property type="entry name" value="Glu/Leu/Phe/Val/Trp_DH_C"/>
</dbReference>
<dbReference type="GO" id="GO:0004352">
    <property type="term" value="F:glutamate dehydrogenase (NAD+) activity"/>
    <property type="evidence" value="ECO:0007669"/>
    <property type="project" value="TreeGrafter"/>
</dbReference>
<dbReference type="PANTHER" id="PTHR11606:SF13">
    <property type="entry name" value="GLUTAMATE DEHYDROGENASE 1, MITOCHONDRIAL"/>
    <property type="match status" value="1"/>
</dbReference>
<dbReference type="InterPro" id="IPR006097">
    <property type="entry name" value="Glu/Leu/Phe/Val/Trp_DH_dimer"/>
</dbReference>
<dbReference type="AlphaFoldDB" id="A0A0M9ADL1"/>
<dbReference type="PIRSF" id="PIRSF000185">
    <property type="entry name" value="Glu_DH"/>
    <property type="match status" value="1"/>
</dbReference>
<dbReference type="PRINTS" id="PR00082">
    <property type="entry name" value="GLFDHDRGNASE"/>
</dbReference>
<protein>
    <recommendedName>
        <fullName evidence="3">Glutamate dehydrogenase</fullName>
    </recommendedName>
</protein>
<dbReference type="Gene3D" id="3.40.50.10860">
    <property type="entry name" value="Leucine Dehydrogenase, chain A, domain 1"/>
    <property type="match status" value="1"/>
</dbReference>
<feature type="domain" description="Glutamate/phenylalanine/leucine/valine/L-tryptophan dehydrogenase C-terminal" evidence="6">
    <location>
        <begin position="190"/>
        <end position="416"/>
    </location>
</feature>
<dbReference type="EMBL" id="LHCI01000106">
    <property type="protein sequence ID" value="KOX89877.1"/>
    <property type="molecule type" value="Genomic_DNA"/>
</dbReference>
<dbReference type="InterPro" id="IPR036291">
    <property type="entry name" value="NAD(P)-bd_dom_sf"/>
</dbReference>
<evidence type="ECO:0000256" key="1">
    <source>
        <dbReference type="ARBA" id="ARBA00006382"/>
    </source>
</evidence>
<dbReference type="Pfam" id="PF02812">
    <property type="entry name" value="ELFV_dehydrog_N"/>
    <property type="match status" value="1"/>
</dbReference>
<proteinExistence type="inferred from homology"/>
<dbReference type="PATRIC" id="fig|271.14.peg.1136"/>
<gene>
    <name evidence="7" type="primary">gdhA_1</name>
    <name evidence="7" type="ORF">BVI061214_01060</name>
</gene>